<feature type="domain" description="HTH tetR-type" evidence="5">
    <location>
        <begin position="5"/>
        <end position="65"/>
    </location>
</feature>
<dbReference type="InterPro" id="IPR036271">
    <property type="entry name" value="Tet_transcr_reg_TetR-rel_C_sf"/>
</dbReference>
<dbReference type="Pfam" id="PF00440">
    <property type="entry name" value="TetR_N"/>
    <property type="match status" value="1"/>
</dbReference>
<sequence>MTDEQTRHQELVARINRIFLRNGLTGQSMAALAKAVGVSRGKLYLYFSSRDAVVSAVVDQFVALANAQGQAPAAAWTVQALPHWLLTELMLLGSNSPVFLADLAHAYPEQQRRVEAALHAWEERLAAYLNEGMARGVFHTIDVALFLAMIRKTADGLNRPAQIGANGAKPVLKHLLRILTLALLDEAPAKKLLTQAVTQRAVTALAGELTVLYQQ</sequence>
<name>A0ABW4CWP7_9LACO</name>
<dbReference type="PROSITE" id="PS50977">
    <property type="entry name" value="HTH_TETR_2"/>
    <property type="match status" value="1"/>
</dbReference>
<evidence type="ECO:0000256" key="2">
    <source>
        <dbReference type="ARBA" id="ARBA00023125"/>
    </source>
</evidence>
<evidence type="ECO:0000259" key="5">
    <source>
        <dbReference type="PROSITE" id="PS50977"/>
    </source>
</evidence>
<evidence type="ECO:0000256" key="4">
    <source>
        <dbReference type="PROSITE-ProRule" id="PRU00335"/>
    </source>
</evidence>
<evidence type="ECO:0000313" key="7">
    <source>
        <dbReference type="Proteomes" id="UP001597212"/>
    </source>
</evidence>
<keyword evidence="7" id="KW-1185">Reference proteome</keyword>
<keyword evidence="3" id="KW-0804">Transcription</keyword>
<dbReference type="EMBL" id="JBHTOK010000055">
    <property type="protein sequence ID" value="MFD1440991.1"/>
    <property type="molecule type" value="Genomic_DNA"/>
</dbReference>
<evidence type="ECO:0000256" key="1">
    <source>
        <dbReference type="ARBA" id="ARBA00023015"/>
    </source>
</evidence>
<protein>
    <submittedName>
        <fullName evidence="6">TetR/AcrR family transcriptional regulator</fullName>
    </submittedName>
</protein>
<dbReference type="PANTHER" id="PTHR47506:SF6">
    <property type="entry name" value="HTH-TYPE TRANSCRIPTIONAL REPRESSOR NEMR"/>
    <property type="match status" value="1"/>
</dbReference>
<accession>A0ABW4CWP7</accession>
<dbReference type="InterPro" id="IPR001647">
    <property type="entry name" value="HTH_TetR"/>
</dbReference>
<dbReference type="RefSeq" id="WP_125757967.1">
    <property type="nucleotide sequence ID" value="NZ_JBHTOK010000055.1"/>
</dbReference>
<dbReference type="PRINTS" id="PR00455">
    <property type="entry name" value="HTHTETR"/>
</dbReference>
<keyword evidence="1" id="KW-0805">Transcription regulation</keyword>
<feature type="DNA-binding region" description="H-T-H motif" evidence="4">
    <location>
        <begin position="28"/>
        <end position="47"/>
    </location>
</feature>
<keyword evidence="2 4" id="KW-0238">DNA-binding</keyword>
<evidence type="ECO:0000313" key="6">
    <source>
        <dbReference type="EMBL" id="MFD1440991.1"/>
    </source>
</evidence>
<comment type="caution">
    <text evidence="6">The sequence shown here is derived from an EMBL/GenBank/DDBJ whole genome shotgun (WGS) entry which is preliminary data.</text>
</comment>
<dbReference type="Proteomes" id="UP001597212">
    <property type="component" value="Unassembled WGS sequence"/>
</dbReference>
<evidence type="ECO:0000256" key="3">
    <source>
        <dbReference type="ARBA" id="ARBA00023163"/>
    </source>
</evidence>
<reference evidence="7" key="1">
    <citation type="journal article" date="2019" name="Int. J. Syst. Evol. Microbiol.">
        <title>The Global Catalogue of Microorganisms (GCM) 10K type strain sequencing project: providing services to taxonomists for standard genome sequencing and annotation.</title>
        <authorList>
            <consortium name="The Broad Institute Genomics Platform"/>
            <consortium name="The Broad Institute Genome Sequencing Center for Infectious Disease"/>
            <person name="Wu L."/>
            <person name="Ma J."/>
        </authorList>
    </citation>
    <scope>NUCLEOTIDE SEQUENCE [LARGE SCALE GENOMIC DNA]</scope>
    <source>
        <strain evidence="7">CCM 8912</strain>
    </source>
</reference>
<dbReference type="SUPFAM" id="SSF48498">
    <property type="entry name" value="Tetracyclin repressor-like, C-terminal domain"/>
    <property type="match status" value="1"/>
</dbReference>
<dbReference type="InterPro" id="IPR009057">
    <property type="entry name" value="Homeodomain-like_sf"/>
</dbReference>
<gene>
    <name evidence="6" type="ORF">ACFQ5K_06375</name>
</gene>
<dbReference type="Gene3D" id="1.10.357.10">
    <property type="entry name" value="Tetracycline Repressor, domain 2"/>
    <property type="match status" value="1"/>
</dbReference>
<proteinExistence type="predicted"/>
<organism evidence="6 7">
    <name type="scientific">Lacticaseibacillus hegangensis</name>
    <dbReference type="NCBI Taxonomy" id="2486010"/>
    <lineage>
        <taxon>Bacteria</taxon>
        <taxon>Bacillati</taxon>
        <taxon>Bacillota</taxon>
        <taxon>Bacilli</taxon>
        <taxon>Lactobacillales</taxon>
        <taxon>Lactobacillaceae</taxon>
        <taxon>Lacticaseibacillus</taxon>
    </lineage>
</organism>
<dbReference type="SUPFAM" id="SSF46689">
    <property type="entry name" value="Homeodomain-like"/>
    <property type="match status" value="1"/>
</dbReference>
<dbReference type="PANTHER" id="PTHR47506">
    <property type="entry name" value="TRANSCRIPTIONAL REGULATORY PROTEIN"/>
    <property type="match status" value="1"/>
</dbReference>